<protein>
    <submittedName>
        <fullName evidence="1">Uncharacterized protein</fullName>
    </submittedName>
</protein>
<evidence type="ECO:0000313" key="2">
    <source>
        <dbReference type="Proteomes" id="UP001287286"/>
    </source>
</evidence>
<organism evidence="1 2">
    <name type="scientific">Purpureocillium lilacinum</name>
    <name type="common">Paecilomyces lilacinus</name>
    <dbReference type="NCBI Taxonomy" id="33203"/>
    <lineage>
        <taxon>Eukaryota</taxon>
        <taxon>Fungi</taxon>
        <taxon>Dikarya</taxon>
        <taxon>Ascomycota</taxon>
        <taxon>Pezizomycotina</taxon>
        <taxon>Sordariomycetes</taxon>
        <taxon>Hypocreomycetidae</taxon>
        <taxon>Hypocreales</taxon>
        <taxon>Ophiocordycipitaceae</taxon>
        <taxon>Purpureocillium</taxon>
    </lineage>
</organism>
<gene>
    <name evidence="1" type="ORF">Purlil1_2442</name>
</gene>
<dbReference type="EMBL" id="JAWRVI010000006">
    <property type="protein sequence ID" value="KAK4093285.1"/>
    <property type="molecule type" value="Genomic_DNA"/>
</dbReference>
<keyword evidence="2" id="KW-1185">Reference proteome</keyword>
<dbReference type="Proteomes" id="UP001287286">
    <property type="component" value="Unassembled WGS sequence"/>
</dbReference>
<evidence type="ECO:0000313" key="1">
    <source>
        <dbReference type="EMBL" id="KAK4093285.1"/>
    </source>
</evidence>
<proteinExistence type="predicted"/>
<sequence>MKSRRAAMVAAVVAGVLRFGRVLLMQGSDLVDLGLFVFIAVAKHPTTCPGAFASAASVGHIDKVTGVSRGFVRADKNMGQPASGKGITASPGNFFSLETVRDPRKTLERNNNGGQFNVAT</sequence>
<reference evidence="1 2" key="1">
    <citation type="journal article" date="2024" name="Microbiol. Resour. Announc.">
        <title>Genome annotations for the ascomycete fungi Trichoderma harzianum, Trichoderma aggressivum, and Purpureocillium lilacinum.</title>
        <authorList>
            <person name="Beijen E.P.W."/>
            <person name="Ohm R.A."/>
        </authorList>
    </citation>
    <scope>NUCLEOTIDE SEQUENCE [LARGE SCALE GENOMIC DNA]</scope>
    <source>
        <strain evidence="1 2">CBS 150709</strain>
    </source>
</reference>
<comment type="caution">
    <text evidence="1">The sequence shown here is derived from an EMBL/GenBank/DDBJ whole genome shotgun (WGS) entry which is preliminary data.</text>
</comment>
<name>A0ABR0CAM2_PURLI</name>
<accession>A0ABR0CAM2</accession>